<keyword evidence="4" id="KW-1185">Reference proteome</keyword>
<dbReference type="RefSeq" id="XP_022336175.1">
    <property type="nucleotide sequence ID" value="XM_022480467.1"/>
</dbReference>
<feature type="chain" id="PRO_5034681830" evidence="2">
    <location>
        <begin position="22"/>
        <end position="227"/>
    </location>
</feature>
<dbReference type="GeneID" id="111132641"/>
<gene>
    <name evidence="5" type="primary">LOC111132641</name>
</gene>
<evidence type="ECO:0000313" key="4">
    <source>
        <dbReference type="Proteomes" id="UP000694844"/>
    </source>
</evidence>
<evidence type="ECO:0000256" key="1">
    <source>
        <dbReference type="PROSITE-ProRule" id="PRU01005"/>
    </source>
</evidence>
<dbReference type="PROSITE" id="PS51670">
    <property type="entry name" value="SHKT"/>
    <property type="match status" value="2"/>
</dbReference>
<proteinExistence type="predicted"/>
<organism evidence="4 5">
    <name type="scientific">Crassostrea virginica</name>
    <name type="common">Eastern oyster</name>
    <dbReference type="NCBI Taxonomy" id="6565"/>
    <lineage>
        <taxon>Eukaryota</taxon>
        <taxon>Metazoa</taxon>
        <taxon>Spiralia</taxon>
        <taxon>Lophotrochozoa</taxon>
        <taxon>Mollusca</taxon>
        <taxon>Bivalvia</taxon>
        <taxon>Autobranchia</taxon>
        <taxon>Pteriomorphia</taxon>
        <taxon>Ostreida</taxon>
        <taxon>Ostreoidea</taxon>
        <taxon>Ostreidae</taxon>
        <taxon>Crassostrea</taxon>
    </lineage>
</organism>
<dbReference type="Pfam" id="PF01549">
    <property type="entry name" value="ShK"/>
    <property type="match status" value="2"/>
</dbReference>
<evidence type="ECO:0000256" key="2">
    <source>
        <dbReference type="SAM" id="SignalP"/>
    </source>
</evidence>
<dbReference type="Gene3D" id="1.10.10.1940">
    <property type="match status" value="1"/>
</dbReference>
<name>A0A8B8E7R0_CRAVI</name>
<feature type="domain" description="ShKT" evidence="3">
    <location>
        <begin position="160"/>
        <end position="198"/>
    </location>
</feature>
<dbReference type="KEGG" id="cvn:111132641"/>
<protein>
    <submittedName>
        <fullName evidence="5">Uncharacterized protein LOC111132641</fullName>
    </submittedName>
</protein>
<dbReference type="Proteomes" id="UP000694844">
    <property type="component" value="Chromosome 5"/>
</dbReference>
<feature type="domain" description="ShKT" evidence="3">
    <location>
        <begin position="115"/>
        <end position="156"/>
    </location>
</feature>
<keyword evidence="2" id="KW-0732">Signal</keyword>
<feature type="signal peptide" evidence="2">
    <location>
        <begin position="1"/>
        <end position="21"/>
    </location>
</feature>
<dbReference type="AlphaFoldDB" id="A0A8B8E7R0"/>
<reference evidence="5" key="1">
    <citation type="submission" date="2025-08" db="UniProtKB">
        <authorList>
            <consortium name="RefSeq"/>
        </authorList>
    </citation>
    <scope>IDENTIFICATION</scope>
    <source>
        <tissue evidence="5">Whole sample</tissue>
    </source>
</reference>
<comment type="caution">
    <text evidence="1">Lacks conserved residue(s) required for the propagation of feature annotation.</text>
</comment>
<accession>A0A8B8E7R0</accession>
<sequence length="227" mass="25810">MLFFQLLFIFLCVQVIQYIEAVMPFNVNRRVKDGCYDNPDANCSSIHVTCDMQGYIYNYGNYEWAWDNCPVHCGFCQRITLNGPPPISTTPYTTKIVEPNTPPTLPHEGETNPGCYDNPILNCSSLRVICDMDGKYYNYHPYLWAQKHCPLHCGFCQKVCQNDPRSNCRLYNATALCNSNGAYYPWASRKCPAYCGLCHETTNLVQTTTDLVQTTQSRSIGKITNCS</sequence>
<evidence type="ECO:0000313" key="5">
    <source>
        <dbReference type="RefSeq" id="XP_022336175.1"/>
    </source>
</evidence>
<evidence type="ECO:0000259" key="3">
    <source>
        <dbReference type="PROSITE" id="PS51670"/>
    </source>
</evidence>
<dbReference type="InterPro" id="IPR003582">
    <property type="entry name" value="ShKT_dom"/>
</dbReference>